<organism evidence="3">
    <name type="scientific">Caldilineaceae bacterium SB0662_bin_9</name>
    <dbReference type="NCBI Taxonomy" id="2605258"/>
    <lineage>
        <taxon>Bacteria</taxon>
        <taxon>Bacillati</taxon>
        <taxon>Chloroflexota</taxon>
        <taxon>Caldilineae</taxon>
        <taxon>Caldilineales</taxon>
        <taxon>Caldilineaceae</taxon>
    </lineage>
</organism>
<dbReference type="EMBL" id="VXPY01000084">
    <property type="protein sequence ID" value="MYD91016.1"/>
    <property type="molecule type" value="Genomic_DNA"/>
</dbReference>
<evidence type="ECO:0000313" key="3">
    <source>
        <dbReference type="EMBL" id="MYD91016.1"/>
    </source>
</evidence>
<keyword evidence="2" id="KW-0472">Membrane</keyword>
<name>A0A6B1DVG8_9CHLR</name>
<evidence type="ECO:0000256" key="2">
    <source>
        <dbReference type="SAM" id="Phobius"/>
    </source>
</evidence>
<gene>
    <name evidence="3" type="ORF">F4Y08_11900</name>
</gene>
<feature type="region of interest" description="Disordered" evidence="1">
    <location>
        <begin position="84"/>
        <end position="117"/>
    </location>
</feature>
<keyword evidence="2" id="KW-0812">Transmembrane</keyword>
<protein>
    <submittedName>
        <fullName evidence="3">Uncharacterized protein</fullName>
    </submittedName>
</protein>
<proteinExistence type="predicted"/>
<feature type="transmembrane region" description="Helical" evidence="2">
    <location>
        <begin position="12"/>
        <end position="28"/>
    </location>
</feature>
<dbReference type="AlphaFoldDB" id="A0A6B1DVG8"/>
<accession>A0A6B1DVG8</accession>
<reference evidence="3" key="1">
    <citation type="submission" date="2019-09" db="EMBL/GenBank/DDBJ databases">
        <title>Characterisation of the sponge microbiome using genome-centric metagenomics.</title>
        <authorList>
            <person name="Engelberts J.P."/>
            <person name="Robbins S.J."/>
            <person name="De Goeij J.M."/>
            <person name="Aranda M."/>
            <person name="Bell S.C."/>
            <person name="Webster N.S."/>
        </authorList>
    </citation>
    <scope>NUCLEOTIDE SEQUENCE</scope>
    <source>
        <strain evidence="3">SB0662_bin_9</strain>
    </source>
</reference>
<feature type="transmembrane region" description="Helical" evidence="2">
    <location>
        <begin position="49"/>
        <end position="73"/>
    </location>
</feature>
<comment type="caution">
    <text evidence="3">The sequence shown here is derived from an EMBL/GenBank/DDBJ whole genome shotgun (WGS) entry which is preliminary data.</text>
</comment>
<feature type="compositionally biased region" description="Basic and acidic residues" evidence="1">
    <location>
        <begin position="84"/>
        <end position="94"/>
    </location>
</feature>
<sequence length="236" mass="25063">MTLIFDYIADLAPWIYVLCGLSALVYLYRVRRIRTERLQAIFALERERAARATAGVVTSVVGLLVVMGLTYFISKVDQAVKEEAGSETPVEARTESGSAPALGADPGLNPADETTGTGQVAIQPEDLRNVPFCEDESALLSSPAVDDELVGTVAVQGTAAHDDLDSYVIDIAPGSDPADQDFTLLGQAYNNVRKGLLGEFDASTIGLSGPYTLRLSVLDANDAPLATCSVNVRIVN</sequence>
<keyword evidence="2" id="KW-1133">Transmembrane helix</keyword>
<evidence type="ECO:0000256" key="1">
    <source>
        <dbReference type="SAM" id="MobiDB-lite"/>
    </source>
</evidence>